<comment type="caution">
    <text evidence="3">The sequence shown here is derived from an EMBL/GenBank/DDBJ whole genome shotgun (WGS) entry which is preliminary data.</text>
</comment>
<feature type="region of interest" description="Disordered" evidence="1">
    <location>
        <begin position="197"/>
        <end position="218"/>
    </location>
</feature>
<organism evidence="3 4">
    <name type="scientific">Tripterygium wilfordii</name>
    <name type="common">Thunder God vine</name>
    <dbReference type="NCBI Taxonomy" id="458696"/>
    <lineage>
        <taxon>Eukaryota</taxon>
        <taxon>Viridiplantae</taxon>
        <taxon>Streptophyta</taxon>
        <taxon>Embryophyta</taxon>
        <taxon>Tracheophyta</taxon>
        <taxon>Spermatophyta</taxon>
        <taxon>Magnoliopsida</taxon>
        <taxon>eudicotyledons</taxon>
        <taxon>Gunneridae</taxon>
        <taxon>Pentapetalae</taxon>
        <taxon>rosids</taxon>
        <taxon>fabids</taxon>
        <taxon>Celastrales</taxon>
        <taxon>Celastraceae</taxon>
        <taxon>Tripterygium</taxon>
    </lineage>
</organism>
<accession>A0A7J7D353</accession>
<keyword evidence="2" id="KW-0472">Membrane</keyword>
<dbReference type="Proteomes" id="UP000593562">
    <property type="component" value="Unassembled WGS sequence"/>
</dbReference>
<evidence type="ECO:0000313" key="3">
    <source>
        <dbReference type="EMBL" id="KAF5740784.1"/>
    </source>
</evidence>
<name>A0A7J7D353_TRIWF</name>
<feature type="region of interest" description="Disordered" evidence="1">
    <location>
        <begin position="161"/>
        <end position="180"/>
    </location>
</feature>
<dbReference type="InParanoid" id="A0A7J7D353"/>
<evidence type="ECO:0000313" key="4">
    <source>
        <dbReference type="Proteomes" id="UP000593562"/>
    </source>
</evidence>
<evidence type="ECO:0000256" key="1">
    <source>
        <dbReference type="SAM" id="MobiDB-lite"/>
    </source>
</evidence>
<evidence type="ECO:0008006" key="5">
    <source>
        <dbReference type="Google" id="ProtNLM"/>
    </source>
</evidence>
<protein>
    <recommendedName>
        <fullName evidence="5">Transmembrane protein</fullName>
    </recommendedName>
</protein>
<dbReference type="EMBL" id="JAAARO010000011">
    <property type="protein sequence ID" value="KAF5740784.1"/>
    <property type="molecule type" value="Genomic_DNA"/>
</dbReference>
<keyword evidence="2" id="KW-1133">Transmembrane helix</keyword>
<keyword evidence="4" id="KW-1185">Reference proteome</keyword>
<sequence length="218" mass="25065">METKRMDFDSVRAEKEDANKQRKLKTFVSMAALFSLLVLIFSCSSPHAGELFRTLKSVLYQRQYVFLLMNVLVLAIYFSNHKNADVARPDLYDEYVSKSTAAAEMKSAVLNRNSGSPVKKIGNTTRALDVFAERSAPATGRRYRRSQSESFERRTVELQRELRRSETENGRRSMEEMSSEEFRNIVESFIAKKKKDLREEDIKITDSHPHSQSGVPEP</sequence>
<evidence type="ECO:0000256" key="2">
    <source>
        <dbReference type="SAM" id="Phobius"/>
    </source>
</evidence>
<feature type="transmembrane region" description="Helical" evidence="2">
    <location>
        <begin position="60"/>
        <end position="78"/>
    </location>
</feature>
<proteinExistence type="predicted"/>
<feature type="transmembrane region" description="Helical" evidence="2">
    <location>
        <begin position="27"/>
        <end position="48"/>
    </location>
</feature>
<dbReference type="PANTHER" id="PTHR33640:SF34">
    <property type="entry name" value="PROTEIN, PUTATIVE-RELATED"/>
    <property type="match status" value="1"/>
</dbReference>
<gene>
    <name evidence="3" type="ORF">HS088_TW11G00863</name>
</gene>
<feature type="compositionally biased region" description="Basic and acidic residues" evidence="1">
    <location>
        <begin position="197"/>
        <end position="209"/>
    </location>
</feature>
<dbReference type="AlphaFoldDB" id="A0A7J7D353"/>
<dbReference type="PANTHER" id="PTHR33640">
    <property type="entry name" value="TRANSMEMBRANE PROTEIN"/>
    <property type="match status" value="1"/>
</dbReference>
<reference evidence="3 4" key="1">
    <citation type="journal article" date="2020" name="Nat. Commun.">
        <title>Genome of Tripterygium wilfordii and identification of cytochrome P450 involved in triptolide biosynthesis.</title>
        <authorList>
            <person name="Tu L."/>
            <person name="Su P."/>
            <person name="Zhang Z."/>
            <person name="Gao L."/>
            <person name="Wang J."/>
            <person name="Hu T."/>
            <person name="Zhou J."/>
            <person name="Zhang Y."/>
            <person name="Zhao Y."/>
            <person name="Liu Y."/>
            <person name="Song Y."/>
            <person name="Tong Y."/>
            <person name="Lu Y."/>
            <person name="Yang J."/>
            <person name="Xu C."/>
            <person name="Jia M."/>
            <person name="Peters R.J."/>
            <person name="Huang L."/>
            <person name="Gao W."/>
        </authorList>
    </citation>
    <scope>NUCLEOTIDE SEQUENCE [LARGE SCALE GENOMIC DNA]</scope>
    <source>
        <strain evidence="4">cv. XIE 37</strain>
        <tissue evidence="3">Leaf</tissue>
    </source>
</reference>
<keyword evidence="2" id="KW-0812">Transmembrane</keyword>